<dbReference type="SUPFAM" id="SSF50037">
    <property type="entry name" value="C-terminal domain of transcriptional repressors"/>
    <property type="match status" value="1"/>
</dbReference>
<keyword evidence="1" id="KW-0408">Iron</keyword>
<dbReference type="InterPro" id="IPR052713">
    <property type="entry name" value="FeoA"/>
</dbReference>
<evidence type="ECO:0000256" key="1">
    <source>
        <dbReference type="ARBA" id="ARBA00023004"/>
    </source>
</evidence>
<dbReference type="Pfam" id="PF04023">
    <property type="entry name" value="FeoA"/>
    <property type="match status" value="1"/>
</dbReference>
<gene>
    <name evidence="3" type="ORF">SAMN06265350_104288</name>
</gene>
<keyword evidence="4" id="KW-1185">Reference proteome</keyword>
<dbReference type="GO" id="GO:0046914">
    <property type="term" value="F:transition metal ion binding"/>
    <property type="evidence" value="ECO:0007669"/>
    <property type="project" value="InterPro"/>
</dbReference>
<dbReference type="SMART" id="SM00899">
    <property type="entry name" value="FeoA"/>
    <property type="match status" value="1"/>
</dbReference>
<name>A0A521CRT3_9SPHI</name>
<evidence type="ECO:0000313" key="4">
    <source>
        <dbReference type="Proteomes" id="UP000315971"/>
    </source>
</evidence>
<dbReference type="InterPro" id="IPR007167">
    <property type="entry name" value="Fe-transptr_FeoA-like"/>
</dbReference>
<dbReference type="InterPro" id="IPR038157">
    <property type="entry name" value="FeoA_core_dom"/>
</dbReference>
<evidence type="ECO:0000313" key="3">
    <source>
        <dbReference type="EMBL" id="SMO62126.1"/>
    </source>
</evidence>
<accession>A0A521CRT3</accession>
<dbReference type="PANTHER" id="PTHR42954">
    <property type="entry name" value="FE(2+) TRANSPORT PROTEIN A"/>
    <property type="match status" value="1"/>
</dbReference>
<dbReference type="Gene3D" id="2.30.30.90">
    <property type="match status" value="1"/>
</dbReference>
<dbReference type="InterPro" id="IPR008988">
    <property type="entry name" value="Transcriptional_repressor_C"/>
</dbReference>
<evidence type="ECO:0000259" key="2">
    <source>
        <dbReference type="SMART" id="SM00899"/>
    </source>
</evidence>
<organism evidence="3 4">
    <name type="scientific">Solitalea koreensis</name>
    <dbReference type="NCBI Taxonomy" id="543615"/>
    <lineage>
        <taxon>Bacteria</taxon>
        <taxon>Pseudomonadati</taxon>
        <taxon>Bacteroidota</taxon>
        <taxon>Sphingobacteriia</taxon>
        <taxon>Sphingobacteriales</taxon>
        <taxon>Sphingobacteriaceae</taxon>
        <taxon>Solitalea</taxon>
    </lineage>
</organism>
<dbReference type="AlphaFoldDB" id="A0A521CRT3"/>
<reference evidence="3 4" key="1">
    <citation type="submission" date="2017-05" db="EMBL/GenBank/DDBJ databases">
        <authorList>
            <person name="Varghese N."/>
            <person name="Submissions S."/>
        </authorList>
    </citation>
    <scope>NUCLEOTIDE SEQUENCE [LARGE SCALE GENOMIC DNA]</scope>
    <source>
        <strain evidence="3 4">DSM 21342</strain>
    </source>
</reference>
<dbReference type="EMBL" id="FXSZ01000004">
    <property type="protein sequence ID" value="SMO62126.1"/>
    <property type="molecule type" value="Genomic_DNA"/>
</dbReference>
<protein>
    <submittedName>
        <fullName evidence="3">Ferrous iron transport protein A</fullName>
    </submittedName>
</protein>
<dbReference type="PANTHER" id="PTHR42954:SF2">
    <property type="entry name" value="FE(2+) TRANSPORT PROTEIN A"/>
    <property type="match status" value="1"/>
</dbReference>
<proteinExistence type="predicted"/>
<feature type="domain" description="Ferrous iron transporter FeoA-like" evidence="2">
    <location>
        <begin position="10"/>
        <end position="81"/>
    </location>
</feature>
<sequence length="82" mass="9015">MRHSKKIQLMNLSELEIGESGTITAFTDQHMSIKLMEMGCLPGEEVRLDQIAPLGDPIAITVSGYKLSLRKTEAATILLKSN</sequence>
<dbReference type="Proteomes" id="UP000315971">
    <property type="component" value="Unassembled WGS sequence"/>
</dbReference>